<proteinExistence type="predicted"/>
<dbReference type="AlphaFoldDB" id="A0A7W8F263"/>
<evidence type="ECO:0000313" key="1">
    <source>
        <dbReference type="EMBL" id="MBB5118714.1"/>
    </source>
</evidence>
<sequence length="32" mass="3709">MKQPVFVWCCETWWLTNGGAHEDDCRAGRSQP</sequence>
<comment type="caution">
    <text evidence="1">The sequence shown here is derived from an EMBL/GenBank/DDBJ whole genome shotgun (WGS) entry which is preliminary data.</text>
</comment>
<organism evidence="1 2">
    <name type="scientific">Streptomyces eurocidicus</name>
    <name type="common">Streptoverticillium eurocidicus</name>
    <dbReference type="NCBI Taxonomy" id="66423"/>
    <lineage>
        <taxon>Bacteria</taxon>
        <taxon>Bacillati</taxon>
        <taxon>Actinomycetota</taxon>
        <taxon>Actinomycetes</taxon>
        <taxon>Kitasatosporales</taxon>
        <taxon>Streptomycetaceae</taxon>
        <taxon>Streptomyces</taxon>
    </lineage>
</organism>
<accession>A0A7W8F263</accession>
<protein>
    <submittedName>
        <fullName evidence="1">Uncharacterized protein</fullName>
    </submittedName>
</protein>
<evidence type="ECO:0000313" key="2">
    <source>
        <dbReference type="Proteomes" id="UP000528608"/>
    </source>
</evidence>
<dbReference type="Proteomes" id="UP000528608">
    <property type="component" value="Unassembled WGS sequence"/>
</dbReference>
<dbReference type="EMBL" id="JACHJF010000005">
    <property type="protein sequence ID" value="MBB5118714.1"/>
    <property type="molecule type" value="Genomic_DNA"/>
</dbReference>
<reference evidence="1 2" key="1">
    <citation type="submission" date="2020-08" db="EMBL/GenBank/DDBJ databases">
        <title>Genomic Encyclopedia of Type Strains, Phase III (KMG-III): the genomes of soil and plant-associated and newly described type strains.</title>
        <authorList>
            <person name="Whitman W."/>
        </authorList>
    </citation>
    <scope>NUCLEOTIDE SEQUENCE [LARGE SCALE GENOMIC DNA]</scope>
    <source>
        <strain evidence="1 2">CECT 3259</strain>
    </source>
</reference>
<name>A0A7W8F263_STREU</name>
<gene>
    <name evidence="1" type="ORF">FHS36_002147</name>
</gene>